<evidence type="ECO:0000256" key="5">
    <source>
        <dbReference type="SAM" id="MobiDB-lite"/>
    </source>
</evidence>
<comment type="similarity">
    <text evidence="1 3">Belongs to the diaminopimelate epimerase family.</text>
</comment>
<feature type="site" description="Could be important to modulate the pK values of the two catalytic cysteine residues" evidence="3">
    <location>
        <position position="174"/>
    </location>
</feature>
<dbReference type="AlphaFoldDB" id="A0ABD5V0H5"/>
<feature type="binding site" evidence="3">
    <location>
        <position position="68"/>
    </location>
    <ligand>
        <name>substrate</name>
    </ligand>
</feature>
<proteinExistence type="inferred from homology"/>
<feature type="region of interest" description="Disordered" evidence="5">
    <location>
        <begin position="253"/>
        <end position="290"/>
    </location>
</feature>
<keyword evidence="7" id="KW-1185">Reference proteome</keyword>
<evidence type="ECO:0000256" key="4">
    <source>
        <dbReference type="NCBIfam" id="TIGR00652"/>
    </source>
</evidence>
<evidence type="ECO:0000313" key="6">
    <source>
        <dbReference type="EMBL" id="MFC6904932.1"/>
    </source>
</evidence>
<protein>
    <recommendedName>
        <fullName evidence="3 4">Diaminopimelate epimerase</fullName>
        <shortName evidence="3">DAP epimerase</shortName>
        <ecNumber evidence="3 4">5.1.1.7</ecNumber>
    </recommendedName>
    <alternativeName>
        <fullName evidence="3">PLP-independent amino acid racemase</fullName>
    </alternativeName>
</protein>
<gene>
    <name evidence="3 6" type="primary">dapF</name>
    <name evidence="6" type="ORF">ACFQGH_06920</name>
</gene>
<feature type="active site" description="Proton acceptor" evidence="3">
    <location>
        <position position="232"/>
    </location>
</feature>
<evidence type="ECO:0000313" key="7">
    <source>
        <dbReference type="Proteomes" id="UP001596312"/>
    </source>
</evidence>
<name>A0ABD5V0H5_9EURY</name>
<reference evidence="6 7" key="1">
    <citation type="journal article" date="2019" name="Int. J. Syst. Evol. Microbiol.">
        <title>The Global Catalogue of Microorganisms (GCM) 10K type strain sequencing project: providing services to taxonomists for standard genome sequencing and annotation.</title>
        <authorList>
            <consortium name="The Broad Institute Genomics Platform"/>
            <consortium name="The Broad Institute Genome Sequencing Center for Infectious Disease"/>
            <person name="Wu L."/>
            <person name="Ma J."/>
        </authorList>
    </citation>
    <scope>NUCLEOTIDE SEQUENCE [LARGE SCALE GENOMIC DNA]</scope>
    <source>
        <strain evidence="6 7">CGMCC 1.3240</strain>
    </source>
</reference>
<feature type="compositionally biased region" description="Basic and acidic residues" evidence="5">
    <location>
        <begin position="281"/>
        <end position="290"/>
    </location>
</feature>
<feature type="active site" description="Proton donor" evidence="3">
    <location>
        <position position="77"/>
    </location>
</feature>
<evidence type="ECO:0000256" key="3">
    <source>
        <dbReference type="HAMAP-Rule" id="MF_00197"/>
    </source>
</evidence>
<feature type="binding site" evidence="3">
    <location>
        <begin position="78"/>
        <end position="79"/>
    </location>
    <ligand>
        <name>substrate</name>
    </ligand>
</feature>
<accession>A0ABD5V0H5</accession>
<dbReference type="SUPFAM" id="SSF54506">
    <property type="entry name" value="Diaminopimelate epimerase-like"/>
    <property type="match status" value="2"/>
</dbReference>
<feature type="binding site" evidence="3">
    <location>
        <begin position="222"/>
        <end position="223"/>
    </location>
    <ligand>
        <name>substrate</name>
    </ligand>
</feature>
<comment type="function">
    <text evidence="3">Catalyzes the stereoinversion of LL-2,6-diaminopimelate (L,L-DAP) to meso-diaminopimelate (meso-DAP), a precursor of L-lysine.</text>
</comment>
<feature type="binding site" evidence="3">
    <location>
        <position position="205"/>
    </location>
    <ligand>
        <name>substrate</name>
    </ligand>
</feature>
<comment type="caution">
    <text evidence="3">Lacks conserved residue(s) required for the propagation of feature annotation.</text>
</comment>
<dbReference type="PANTHER" id="PTHR31689:SF0">
    <property type="entry name" value="DIAMINOPIMELATE EPIMERASE"/>
    <property type="match status" value="1"/>
</dbReference>
<comment type="caution">
    <text evidence="6">The sequence shown here is derived from an EMBL/GenBank/DDBJ whole genome shotgun (WGS) entry which is preliminary data.</text>
</comment>
<dbReference type="Proteomes" id="UP001596312">
    <property type="component" value="Unassembled WGS sequence"/>
</dbReference>
<dbReference type="HAMAP" id="MF_00197">
    <property type="entry name" value="DAP_epimerase"/>
    <property type="match status" value="1"/>
</dbReference>
<dbReference type="EC" id="5.1.1.7" evidence="3 4"/>
<dbReference type="Gene3D" id="3.10.310.10">
    <property type="entry name" value="Diaminopimelate Epimerase, Chain A, domain 1"/>
    <property type="match status" value="2"/>
</dbReference>
<sequence>MAVAFEKYHGTGNDFLVCEADEPVDDWGAFAIEHCDRETGVEAGERRGADGVLVLSIEDGRVRMRLYQPDGGTAAMCGNGARCAARWAARRLRRLDTRERPEAASGARRLGADAFAIDTPAGERRARVDKETIEIEMGVPSFDPGDVPLAREEPLIREDVEGYEVTAVNTGVPHAVVFVDDVSTTDLETMAPPVRHAEVFPEGANVNLAERTDGGFEGRTFERGVEGETRSCGTGAVAIAAVARRLGLVERERVSVSPPGGDLEVRVPDDGPATLSGPVEFEGRGEVPTP</sequence>
<comment type="subunit">
    <text evidence="3">Homodimer.</text>
</comment>
<dbReference type="NCBIfam" id="TIGR00652">
    <property type="entry name" value="DapF"/>
    <property type="match status" value="1"/>
</dbReference>
<dbReference type="GO" id="GO:0005737">
    <property type="term" value="C:cytoplasm"/>
    <property type="evidence" value="ECO:0007669"/>
    <property type="project" value="UniProtKB-SubCell"/>
</dbReference>
<dbReference type="RefSeq" id="WP_340603448.1">
    <property type="nucleotide sequence ID" value="NZ_JBBMXV010000002.1"/>
</dbReference>
<keyword evidence="2 3" id="KW-0413">Isomerase</keyword>
<dbReference type="PANTHER" id="PTHR31689">
    <property type="entry name" value="DIAMINOPIMELATE EPIMERASE, CHLOROPLASTIC"/>
    <property type="match status" value="1"/>
</dbReference>
<dbReference type="GO" id="GO:0009089">
    <property type="term" value="P:lysine biosynthetic process via diaminopimelate"/>
    <property type="evidence" value="ECO:0007669"/>
    <property type="project" value="UniProtKB-UniRule"/>
</dbReference>
<feature type="site" description="Could be important to modulate the pK values of the two catalytic cysteine residues" evidence="3">
    <location>
        <position position="222"/>
    </location>
</feature>
<comment type="catalytic activity">
    <reaction evidence="3">
        <text>(2S,6S)-2,6-diaminopimelate = meso-2,6-diaminopimelate</text>
        <dbReference type="Rhea" id="RHEA:15393"/>
        <dbReference type="ChEBI" id="CHEBI:57609"/>
        <dbReference type="ChEBI" id="CHEBI:57791"/>
        <dbReference type="EC" id="5.1.1.7"/>
    </reaction>
</comment>
<keyword evidence="3" id="KW-0457">Lysine biosynthesis</keyword>
<evidence type="ECO:0000256" key="1">
    <source>
        <dbReference type="ARBA" id="ARBA00010219"/>
    </source>
</evidence>
<keyword evidence="3" id="KW-0028">Amino-acid biosynthesis</keyword>
<dbReference type="Pfam" id="PF01678">
    <property type="entry name" value="DAP_epimerase"/>
    <property type="match status" value="2"/>
</dbReference>
<comment type="subcellular location">
    <subcellularLocation>
        <location evidence="3">Cytoplasm</location>
    </subcellularLocation>
</comment>
<feature type="binding site" evidence="3">
    <location>
        <position position="13"/>
    </location>
    <ligand>
        <name>substrate</name>
    </ligand>
</feature>
<dbReference type="EMBL" id="JBHSXQ010000002">
    <property type="protein sequence ID" value="MFC6904932.1"/>
    <property type="molecule type" value="Genomic_DNA"/>
</dbReference>
<feature type="binding site" evidence="3">
    <location>
        <begin position="233"/>
        <end position="234"/>
    </location>
    <ligand>
        <name>substrate</name>
    </ligand>
</feature>
<dbReference type="InterPro" id="IPR001653">
    <property type="entry name" value="DAP_epimerase_DapF"/>
</dbReference>
<keyword evidence="3" id="KW-0963">Cytoplasm</keyword>
<comment type="pathway">
    <text evidence="3">Amino-acid biosynthesis; L-lysine biosynthesis via DAP pathway; DL-2,6-diaminopimelate from LL-2,6-diaminopimelate: step 1/1.</text>
</comment>
<organism evidence="6 7">
    <name type="scientific">Halalkalicoccus tibetensis</name>
    <dbReference type="NCBI Taxonomy" id="175632"/>
    <lineage>
        <taxon>Archaea</taxon>
        <taxon>Methanobacteriati</taxon>
        <taxon>Methanobacteriota</taxon>
        <taxon>Stenosarchaea group</taxon>
        <taxon>Halobacteria</taxon>
        <taxon>Halobacteriales</taxon>
        <taxon>Halococcaceae</taxon>
        <taxon>Halalkalicoccus</taxon>
    </lineage>
</organism>
<evidence type="ECO:0000256" key="2">
    <source>
        <dbReference type="ARBA" id="ARBA00023235"/>
    </source>
</evidence>
<dbReference type="GO" id="GO:0008837">
    <property type="term" value="F:diaminopimelate epimerase activity"/>
    <property type="evidence" value="ECO:0007669"/>
    <property type="project" value="UniProtKB-UniRule"/>
</dbReference>